<feature type="transmembrane region" description="Helical" evidence="1">
    <location>
        <begin position="36"/>
        <end position="58"/>
    </location>
</feature>
<keyword evidence="3" id="KW-1185">Reference proteome</keyword>
<keyword evidence="1" id="KW-0812">Transmembrane</keyword>
<sequence>MSSTWNFVLPGAIIVAFAATYATFRIVRLHGPHFDWTWITAVYLMLWLTLALAFGVVAIRCGTTQRVAAVFAWITCAAAALRGLYWGFLLMDDGRNGTHYAYSHYLPLVTGMALIAFGLASHRPFRWWWSAPAFIAGFLDARASALGLYRAHPYVSLVWLVPLVILGIAMSRTRVDARAAS</sequence>
<feature type="transmembrane region" description="Helical" evidence="1">
    <location>
        <begin position="151"/>
        <end position="169"/>
    </location>
</feature>
<evidence type="ECO:0000256" key="1">
    <source>
        <dbReference type="SAM" id="Phobius"/>
    </source>
</evidence>
<dbReference type="EMBL" id="AP022613">
    <property type="protein sequence ID" value="BBZ38327.1"/>
    <property type="molecule type" value="Genomic_DNA"/>
</dbReference>
<reference evidence="2 3" key="1">
    <citation type="journal article" date="2019" name="Emerg. Microbes Infect.">
        <title>Comprehensive subspecies identification of 175 nontuberculous mycobacteria species based on 7547 genomic profiles.</title>
        <authorList>
            <person name="Matsumoto Y."/>
            <person name="Kinjo T."/>
            <person name="Motooka D."/>
            <person name="Nabeya D."/>
            <person name="Jung N."/>
            <person name="Uechi K."/>
            <person name="Horii T."/>
            <person name="Iida T."/>
            <person name="Fujita J."/>
            <person name="Nakamura S."/>
        </authorList>
    </citation>
    <scope>NUCLEOTIDE SEQUENCE [LARGE SCALE GENOMIC DNA]</scope>
    <source>
        <strain evidence="2 3">JCM 14738</strain>
    </source>
</reference>
<dbReference type="AlphaFoldDB" id="A0A7I7Y9M8"/>
<dbReference type="Proteomes" id="UP000467385">
    <property type="component" value="Chromosome"/>
</dbReference>
<accession>A0A7I7Y9M8</accession>
<evidence type="ECO:0000313" key="3">
    <source>
        <dbReference type="Proteomes" id="UP000467385"/>
    </source>
</evidence>
<evidence type="ECO:0000313" key="2">
    <source>
        <dbReference type="EMBL" id="BBZ38327.1"/>
    </source>
</evidence>
<feature type="transmembrane region" description="Helical" evidence="1">
    <location>
        <begin position="70"/>
        <end position="88"/>
    </location>
</feature>
<proteinExistence type="predicted"/>
<keyword evidence="1" id="KW-1133">Transmembrane helix</keyword>
<name>A0A7I7Y9M8_9MYCO</name>
<feature type="transmembrane region" description="Helical" evidence="1">
    <location>
        <begin position="7"/>
        <end position="24"/>
    </location>
</feature>
<feature type="transmembrane region" description="Helical" evidence="1">
    <location>
        <begin position="127"/>
        <end position="145"/>
    </location>
</feature>
<protein>
    <submittedName>
        <fullName evidence="2">Uncharacterized protein</fullName>
    </submittedName>
</protein>
<feature type="transmembrane region" description="Helical" evidence="1">
    <location>
        <begin position="100"/>
        <end position="120"/>
    </location>
</feature>
<gene>
    <name evidence="2" type="ORF">MCNS_13900</name>
</gene>
<keyword evidence="1" id="KW-0472">Membrane</keyword>
<organism evidence="2 3">
    <name type="scientific">Mycobacterium conspicuum</name>
    <dbReference type="NCBI Taxonomy" id="44010"/>
    <lineage>
        <taxon>Bacteria</taxon>
        <taxon>Bacillati</taxon>
        <taxon>Actinomycetota</taxon>
        <taxon>Actinomycetes</taxon>
        <taxon>Mycobacteriales</taxon>
        <taxon>Mycobacteriaceae</taxon>
        <taxon>Mycobacterium</taxon>
    </lineage>
</organism>